<dbReference type="EMBL" id="CP007514">
    <property type="protein sequence ID" value="AHY45546.1"/>
    <property type="molecule type" value="Genomic_DNA"/>
</dbReference>
<keyword evidence="4" id="KW-0808">Transferase</keyword>
<dbReference type="AlphaFoldDB" id="A0A023X049"/>
<dbReference type="Proteomes" id="UP000025229">
    <property type="component" value="Chromosome"/>
</dbReference>
<dbReference type="CDD" id="cd16936">
    <property type="entry name" value="HATPase_RsbW-like"/>
    <property type="match status" value="1"/>
</dbReference>
<dbReference type="Gene3D" id="3.30.565.10">
    <property type="entry name" value="Histidine kinase-like ATPase, C-terminal domain"/>
    <property type="match status" value="1"/>
</dbReference>
<keyword evidence="4" id="KW-0067">ATP-binding</keyword>
<dbReference type="EMBL" id="JAWXXX010000001">
    <property type="protein sequence ID" value="MDX5892959.1"/>
    <property type="molecule type" value="Genomic_DNA"/>
</dbReference>
<dbReference type="InterPro" id="IPR050267">
    <property type="entry name" value="Anti-sigma-factor_SerPK"/>
</dbReference>
<dbReference type="PANTHER" id="PTHR35526:SF3">
    <property type="entry name" value="ANTI-SIGMA-F FACTOR RSBW"/>
    <property type="match status" value="1"/>
</dbReference>
<dbReference type="Pfam" id="PF13581">
    <property type="entry name" value="HATPase_c_2"/>
    <property type="match status" value="1"/>
</dbReference>
<evidence type="ECO:0000256" key="1">
    <source>
        <dbReference type="ARBA" id="ARBA00022527"/>
    </source>
</evidence>
<dbReference type="Proteomes" id="UP001281130">
    <property type="component" value="Unassembled WGS sequence"/>
</dbReference>
<dbReference type="RefSeq" id="WP_051589196.1">
    <property type="nucleotide sequence ID" value="NZ_CP007514.1"/>
</dbReference>
<keyword evidence="4" id="KW-0547">Nucleotide-binding</keyword>
<dbReference type="STRING" id="42256.RradSPS_0263"/>
<evidence type="ECO:0000313" key="4">
    <source>
        <dbReference type="EMBL" id="MDX5892959.1"/>
    </source>
</evidence>
<dbReference type="GO" id="GO:0004673">
    <property type="term" value="F:protein histidine kinase activity"/>
    <property type="evidence" value="ECO:0007669"/>
    <property type="project" value="UniProtKB-EC"/>
</dbReference>
<dbReference type="GO" id="GO:0005524">
    <property type="term" value="F:ATP binding"/>
    <property type="evidence" value="ECO:0007669"/>
    <property type="project" value="UniProtKB-KW"/>
</dbReference>
<dbReference type="HOGENOM" id="CLU_090336_11_1_11"/>
<evidence type="ECO:0000259" key="2">
    <source>
        <dbReference type="Pfam" id="PF13581"/>
    </source>
</evidence>
<keyword evidence="5" id="KW-1185">Reference proteome</keyword>
<dbReference type="EC" id="2.7.13.3" evidence="4"/>
<dbReference type="PANTHER" id="PTHR35526">
    <property type="entry name" value="ANTI-SIGMA-F FACTOR RSBW-RELATED"/>
    <property type="match status" value="1"/>
</dbReference>
<organism evidence="3 5">
    <name type="scientific">Rubrobacter radiotolerans</name>
    <name type="common">Arthrobacter radiotolerans</name>
    <dbReference type="NCBI Taxonomy" id="42256"/>
    <lineage>
        <taxon>Bacteria</taxon>
        <taxon>Bacillati</taxon>
        <taxon>Actinomycetota</taxon>
        <taxon>Rubrobacteria</taxon>
        <taxon>Rubrobacterales</taxon>
        <taxon>Rubrobacteraceae</taxon>
        <taxon>Rubrobacter</taxon>
    </lineage>
</organism>
<dbReference type="SUPFAM" id="SSF55874">
    <property type="entry name" value="ATPase domain of HSP90 chaperone/DNA topoisomerase II/histidine kinase"/>
    <property type="match status" value="1"/>
</dbReference>
<feature type="domain" description="Histidine kinase/HSP90-like ATPase" evidence="2">
    <location>
        <begin position="25"/>
        <end position="138"/>
    </location>
</feature>
<reference evidence="3 5" key="1">
    <citation type="submission" date="2014-03" db="EMBL/GenBank/DDBJ databases">
        <title>Complete genome sequence of the Radio-Resistant Rubrobacter radiotolerans RSPS-4.</title>
        <authorList>
            <person name="Egas C.C."/>
            <person name="Barroso C.C."/>
            <person name="Froufe H.J.C."/>
            <person name="Pacheco J.J."/>
            <person name="Albuquerque L.L."/>
            <person name="da Costa M.M.S."/>
        </authorList>
    </citation>
    <scope>NUCLEOTIDE SEQUENCE [LARGE SCALE GENOMIC DNA]</scope>
    <source>
        <strain evidence="3 5">RSPS-4</strain>
    </source>
</reference>
<protein>
    <submittedName>
        <fullName evidence="4">ATP-binding protein</fullName>
        <ecNumber evidence="4">2.7.13.3</ecNumber>
    </submittedName>
    <submittedName>
        <fullName evidence="3">Anti-sigma regulatory factor (Ser/Thr protein kinase)</fullName>
    </submittedName>
</protein>
<dbReference type="KEGG" id="rrd:RradSPS_0263"/>
<sequence length="150" mass="16142">MSHGADEKTWFFGAEDAPEPLELKVPSRPEYVLLTRLVVAHVGRLAGFSPEEIYDLKLAVTEAATNVIRHAEVDSFEISYRRQRGTVEITVTDFGGGFDIEGQGKGSIEGGLGLSVIRNLVDEVAIESSPGKTSLRMIRHAGASIEASSG</sequence>
<evidence type="ECO:0000313" key="3">
    <source>
        <dbReference type="EMBL" id="AHY45546.1"/>
    </source>
</evidence>
<dbReference type="GO" id="GO:0004674">
    <property type="term" value="F:protein serine/threonine kinase activity"/>
    <property type="evidence" value="ECO:0007669"/>
    <property type="project" value="UniProtKB-KW"/>
</dbReference>
<dbReference type="eggNOG" id="COG2172">
    <property type="taxonomic scope" value="Bacteria"/>
</dbReference>
<evidence type="ECO:0000313" key="5">
    <source>
        <dbReference type="Proteomes" id="UP000025229"/>
    </source>
</evidence>
<keyword evidence="3" id="KW-0418">Kinase</keyword>
<name>A0A023X049_RUBRA</name>
<keyword evidence="1" id="KW-0723">Serine/threonine-protein kinase</keyword>
<reference evidence="4" key="2">
    <citation type="submission" date="2023-11" db="EMBL/GenBank/DDBJ databases">
        <title>MicrobeMod: A computational toolkit for identifying prokaryotic methylation and restriction-modification with nanopore sequencing.</title>
        <authorList>
            <person name="Crits-Christoph A."/>
            <person name="Kang S.C."/>
            <person name="Lee H."/>
            <person name="Ostrov N."/>
        </authorList>
    </citation>
    <scope>NUCLEOTIDE SEQUENCE</scope>
    <source>
        <strain evidence="4">ATCC 51242</strain>
    </source>
</reference>
<dbReference type="InterPro" id="IPR036890">
    <property type="entry name" value="HATPase_C_sf"/>
</dbReference>
<accession>A0A023X049</accession>
<proteinExistence type="predicted"/>
<dbReference type="InterPro" id="IPR003594">
    <property type="entry name" value="HATPase_dom"/>
</dbReference>
<gene>
    <name evidence="3" type="ORF">RradSPS_0263</name>
    <name evidence="4" type="ORF">SIL72_02840</name>
</gene>